<gene>
    <name evidence="2" type="ORF">GCM10023335_54100</name>
</gene>
<evidence type="ECO:0000313" key="3">
    <source>
        <dbReference type="Proteomes" id="UP001501759"/>
    </source>
</evidence>
<sequence>MQYSQGHPGVLANKRPACPTAGTPHRLKTPSLLNVFYAMLRPGELDKLHRMVSDKVEVRMPGHSDISDAHKGWDGFLTCRRRMLATVVAGYKLDVSAPAAAGARTVQSARAMLSLSPMLNLNNWPAFLHRTKGISCARQQ</sequence>
<dbReference type="Proteomes" id="UP001501759">
    <property type="component" value="Unassembled WGS sequence"/>
</dbReference>
<dbReference type="Gene3D" id="3.10.450.50">
    <property type="match status" value="1"/>
</dbReference>
<proteinExistence type="predicted"/>
<organism evidence="2 3">
    <name type="scientific">Streptomyces siamensis</name>
    <dbReference type="NCBI Taxonomy" id="1274986"/>
    <lineage>
        <taxon>Bacteria</taxon>
        <taxon>Bacillati</taxon>
        <taxon>Actinomycetota</taxon>
        <taxon>Actinomycetes</taxon>
        <taxon>Kitasatosporales</taxon>
        <taxon>Streptomycetaceae</taxon>
        <taxon>Streptomyces</taxon>
    </lineage>
</organism>
<keyword evidence="3" id="KW-1185">Reference proteome</keyword>
<name>A0ABP9J6S9_9ACTN</name>
<accession>A0ABP9J6S9</accession>
<evidence type="ECO:0000313" key="2">
    <source>
        <dbReference type="EMBL" id="GAA5022298.1"/>
    </source>
</evidence>
<protein>
    <submittedName>
        <fullName evidence="2">Uncharacterized protein</fullName>
    </submittedName>
</protein>
<dbReference type="InterPro" id="IPR032710">
    <property type="entry name" value="NTF2-like_dom_sf"/>
</dbReference>
<reference evidence="3" key="1">
    <citation type="journal article" date="2019" name="Int. J. Syst. Evol. Microbiol.">
        <title>The Global Catalogue of Microorganisms (GCM) 10K type strain sequencing project: providing services to taxonomists for standard genome sequencing and annotation.</title>
        <authorList>
            <consortium name="The Broad Institute Genomics Platform"/>
            <consortium name="The Broad Institute Genome Sequencing Center for Infectious Disease"/>
            <person name="Wu L."/>
            <person name="Ma J."/>
        </authorList>
    </citation>
    <scope>NUCLEOTIDE SEQUENCE [LARGE SCALE GENOMIC DNA]</scope>
    <source>
        <strain evidence="3">JCM 18409</strain>
    </source>
</reference>
<evidence type="ECO:0000256" key="1">
    <source>
        <dbReference type="SAM" id="MobiDB-lite"/>
    </source>
</evidence>
<comment type="caution">
    <text evidence="2">The sequence shown here is derived from an EMBL/GenBank/DDBJ whole genome shotgun (WGS) entry which is preliminary data.</text>
</comment>
<dbReference type="EMBL" id="BAABKB010000021">
    <property type="protein sequence ID" value="GAA5022298.1"/>
    <property type="molecule type" value="Genomic_DNA"/>
</dbReference>
<dbReference type="SUPFAM" id="SSF54427">
    <property type="entry name" value="NTF2-like"/>
    <property type="match status" value="1"/>
</dbReference>
<feature type="region of interest" description="Disordered" evidence="1">
    <location>
        <begin position="1"/>
        <end position="24"/>
    </location>
</feature>